<dbReference type="Pfam" id="PF05437">
    <property type="entry name" value="AzlD"/>
    <property type="match status" value="1"/>
</dbReference>
<dbReference type="InterPro" id="IPR008407">
    <property type="entry name" value="Brnchd-chn_aa_trnsp_AzlD"/>
</dbReference>
<protein>
    <submittedName>
        <fullName evidence="2">Branched-chain amino acid transport protein</fullName>
    </submittedName>
</protein>
<keyword evidence="1" id="KW-1133">Transmembrane helix</keyword>
<feature type="transmembrane region" description="Helical" evidence="1">
    <location>
        <begin position="82"/>
        <end position="100"/>
    </location>
</feature>
<sequence>MTMRWDVTLAIIAMGVVTYLCRAGGYAVLRAVQTPPFIDALLRNLPAPLFAAYVAIALSKQDLAAALASIPCAAAHAKWGNFGLSIVVGVAAMAALRWAGM</sequence>
<proteinExistence type="predicted"/>
<organism evidence="2 3">
    <name type="scientific">Muricoccus roseus</name>
    <dbReference type="NCBI Taxonomy" id="198092"/>
    <lineage>
        <taxon>Bacteria</taxon>
        <taxon>Pseudomonadati</taxon>
        <taxon>Pseudomonadota</taxon>
        <taxon>Alphaproteobacteria</taxon>
        <taxon>Acetobacterales</taxon>
        <taxon>Roseomonadaceae</taxon>
        <taxon>Muricoccus</taxon>
    </lineage>
</organism>
<feature type="transmembrane region" description="Helical" evidence="1">
    <location>
        <begin position="47"/>
        <end position="70"/>
    </location>
</feature>
<accession>A0A1M6B0G5</accession>
<evidence type="ECO:0000313" key="3">
    <source>
        <dbReference type="Proteomes" id="UP000184387"/>
    </source>
</evidence>
<dbReference type="STRING" id="198092.SAMN02745194_00316"/>
<keyword evidence="1" id="KW-0812">Transmembrane</keyword>
<reference evidence="2 3" key="1">
    <citation type="submission" date="2016-11" db="EMBL/GenBank/DDBJ databases">
        <authorList>
            <person name="Jaros S."/>
            <person name="Januszkiewicz K."/>
            <person name="Wedrychowicz H."/>
        </authorList>
    </citation>
    <scope>NUCLEOTIDE SEQUENCE [LARGE SCALE GENOMIC DNA]</scope>
    <source>
        <strain evidence="2 3">DSM 14916</strain>
    </source>
</reference>
<evidence type="ECO:0000256" key="1">
    <source>
        <dbReference type="SAM" id="Phobius"/>
    </source>
</evidence>
<dbReference type="EMBL" id="FQZF01000002">
    <property type="protein sequence ID" value="SHI42181.1"/>
    <property type="molecule type" value="Genomic_DNA"/>
</dbReference>
<keyword evidence="3" id="KW-1185">Reference proteome</keyword>
<dbReference type="Proteomes" id="UP000184387">
    <property type="component" value="Unassembled WGS sequence"/>
</dbReference>
<dbReference type="AlphaFoldDB" id="A0A1M6B0G5"/>
<gene>
    <name evidence="2" type="ORF">SAMN02745194_00316</name>
</gene>
<evidence type="ECO:0000313" key="2">
    <source>
        <dbReference type="EMBL" id="SHI42181.1"/>
    </source>
</evidence>
<name>A0A1M6B0G5_9PROT</name>
<dbReference type="RefSeq" id="WP_245818127.1">
    <property type="nucleotide sequence ID" value="NZ_FQZF01000002.1"/>
</dbReference>
<keyword evidence="1" id="KW-0472">Membrane</keyword>